<dbReference type="EC" id="3.1.2.-" evidence="3"/>
<dbReference type="PIRSF" id="PIRSF003230">
    <property type="entry name" value="YbgC"/>
    <property type="match status" value="1"/>
</dbReference>
<organism evidence="3 4">
    <name type="scientific">Sporosarcina soli</name>
    <dbReference type="NCBI Taxonomy" id="334736"/>
    <lineage>
        <taxon>Bacteria</taxon>
        <taxon>Bacillati</taxon>
        <taxon>Bacillota</taxon>
        <taxon>Bacilli</taxon>
        <taxon>Bacillales</taxon>
        <taxon>Caryophanaceae</taxon>
        <taxon>Sporosarcina</taxon>
    </lineage>
</organism>
<keyword evidence="4" id="KW-1185">Reference proteome</keyword>
<dbReference type="InterPro" id="IPR029069">
    <property type="entry name" value="HotDog_dom_sf"/>
</dbReference>
<dbReference type="SUPFAM" id="SSF54637">
    <property type="entry name" value="Thioesterase/thiol ester dehydrase-isomerase"/>
    <property type="match status" value="1"/>
</dbReference>
<accession>A0ABW0TDC9</accession>
<dbReference type="RefSeq" id="WP_381429191.1">
    <property type="nucleotide sequence ID" value="NZ_JBHSNO010000001.1"/>
</dbReference>
<evidence type="ECO:0000313" key="4">
    <source>
        <dbReference type="Proteomes" id="UP001596109"/>
    </source>
</evidence>
<evidence type="ECO:0000256" key="1">
    <source>
        <dbReference type="ARBA" id="ARBA00005953"/>
    </source>
</evidence>
<sequence>MATKYSFKVRWGDTDPAAIVFFPNFYRWMDEATHEFLTELGLPTSELIEKEKIGAPLLESNCKFKTPLVFDDEAFVITEVAEIHNKVFKLSHTFYRGETFIAEGFTLRAWTSFNGKPKAITIPQEIREKLKAHQKADLVAQTN</sequence>
<protein>
    <submittedName>
        <fullName evidence="3">Acyl-CoA thioesterase</fullName>
        <ecNumber evidence="3">3.1.2.-</ecNumber>
    </submittedName>
</protein>
<dbReference type="InterPro" id="IPR006684">
    <property type="entry name" value="YbgC/YbaW"/>
</dbReference>
<dbReference type="EMBL" id="JBHSNO010000001">
    <property type="protein sequence ID" value="MFC5587299.1"/>
    <property type="molecule type" value="Genomic_DNA"/>
</dbReference>
<keyword evidence="2 3" id="KW-0378">Hydrolase</keyword>
<dbReference type="Pfam" id="PF13279">
    <property type="entry name" value="4HBT_2"/>
    <property type="match status" value="1"/>
</dbReference>
<evidence type="ECO:0000313" key="3">
    <source>
        <dbReference type="EMBL" id="MFC5587299.1"/>
    </source>
</evidence>
<dbReference type="Proteomes" id="UP001596109">
    <property type="component" value="Unassembled WGS sequence"/>
</dbReference>
<evidence type="ECO:0000256" key="2">
    <source>
        <dbReference type="ARBA" id="ARBA00022801"/>
    </source>
</evidence>
<reference evidence="4" key="1">
    <citation type="journal article" date="2019" name="Int. J. Syst. Evol. Microbiol.">
        <title>The Global Catalogue of Microorganisms (GCM) 10K type strain sequencing project: providing services to taxonomists for standard genome sequencing and annotation.</title>
        <authorList>
            <consortium name="The Broad Institute Genomics Platform"/>
            <consortium name="The Broad Institute Genome Sequencing Center for Infectious Disease"/>
            <person name="Wu L."/>
            <person name="Ma J."/>
        </authorList>
    </citation>
    <scope>NUCLEOTIDE SEQUENCE [LARGE SCALE GENOMIC DNA]</scope>
    <source>
        <strain evidence="4">CGMCC 4.1434</strain>
    </source>
</reference>
<name>A0ABW0TDC9_9BACL</name>
<dbReference type="InterPro" id="IPR050563">
    <property type="entry name" value="4-hydroxybenzoyl-CoA_TE"/>
</dbReference>
<dbReference type="GO" id="GO:0016787">
    <property type="term" value="F:hydrolase activity"/>
    <property type="evidence" value="ECO:0007669"/>
    <property type="project" value="UniProtKB-KW"/>
</dbReference>
<dbReference type="Gene3D" id="3.10.129.10">
    <property type="entry name" value="Hotdog Thioesterase"/>
    <property type="match status" value="1"/>
</dbReference>
<comment type="similarity">
    <text evidence="1">Belongs to the 4-hydroxybenzoyl-CoA thioesterase family.</text>
</comment>
<dbReference type="PANTHER" id="PTHR31793">
    <property type="entry name" value="4-HYDROXYBENZOYL-COA THIOESTERASE FAMILY MEMBER"/>
    <property type="match status" value="1"/>
</dbReference>
<dbReference type="PANTHER" id="PTHR31793:SF27">
    <property type="entry name" value="NOVEL THIOESTERASE SUPERFAMILY DOMAIN AND SAPOSIN A-TYPE DOMAIN CONTAINING PROTEIN (0610012H03RIK)"/>
    <property type="match status" value="1"/>
</dbReference>
<comment type="caution">
    <text evidence="3">The sequence shown here is derived from an EMBL/GenBank/DDBJ whole genome shotgun (WGS) entry which is preliminary data.</text>
</comment>
<gene>
    <name evidence="3" type="ORF">ACFPRA_00055</name>
</gene>
<proteinExistence type="inferred from homology"/>
<dbReference type="CDD" id="cd00586">
    <property type="entry name" value="4HBT"/>
    <property type="match status" value="1"/>
</dbReference>